<evidence type="ECO:0000313" key="3">
    <source>
        <dbReference type="Proteomes" id="UP000188320"/>
    </source>
</evidence>
<organism evidence="2 3">
    <name type="scientific">Zancudomyces culisetae</name>
    <name type="common">Gut fungus</name>
    <name type="synonym">Smittium culisetae</name>
    <dbReference type="NCBI Taxonomy" id="1213189"/>
    <lineage>
        <taxon>Eukaryota</taxon>
        <taxon>Fungi</taxon>
        <taxon>Fungi incertae sedis</taxon>
        <taxon>Zoopagomycota</taxon>
        <taxon>Kickxellomycotina</taxon>
        <taxon>Harpellomycetes</taxon>
        <taxon>Harpellales</taxon>
        <taxon>Legeriomycetaceae</taxon>
        <taxon>Zancudomyces</taxon>
    </lineage>
</organism>
<keyword evidence="1" id="KW-1133">Transmembrane helix</keyword>
<proteinExistence type="predicted"/>
<name>A0A1R1PUK7_ZANCU</name>
<reference evidence="3" key="1">
    <citation type="submission" date="2017-01" db="EMBL/GenBank/DDBJ databases">
        <authorList>
            <person name="Wang Y."/>
            <person name="White M."/>
            <person name="Kvist S."/>
            <person name="Moncalvo J.-M."/>
        </authorList>
    </citation>
    <scope>NUCLEOTIDE SEQUENCE [LARGE SCALE GENOMIC DNA]</scope>
    <source>
        <strain evidence="3">COL-18-3</strain>
    </source>
</reference>
<dbReference type="Proteomes" id="UP000188320">
    <property type="component" value="Unassembled WGS sequence"/>
</dbReference>
<feature type="transmembrane region" description="Helical" evidence="1">
    <location>
        <begin position="12"/>
        <end position="29"/>
    </location>
</feature>
<keyword evidence="1" id="KW-0812">Transmembrane</keyword>
<gene>
    <name evidence="2" type="ORF">AX774_g1901</name>
</gene>
<dbReference type="AlphaFoldDB" id="A0A1R1PUK7"/>
<dbReference type="EMBL" id="LSSK01000177">
    <property type="protein sequence ID" value="OMH84572.1"/>
    <property type="molecule type" value="Genomic_DNA"/>
</dbReference>
<evidence type="ECO:0000313" key="2">
    <source>
        <dbReference type="EMBL" id="OMH84572.1"/>
    </source>
</evidence>
<protein>
    <submittedName>
        <fullName evidence="2">Uncharacterized protein</fullName>
    </submittedName>
</protein>
<sequence>MSGKLKLPRRRILRANPGCAFCMLLIALYKKLNQLLTKSNEKQRNIKTYNPTLLAMSLMVIQLFNANNAAGFPKTGLFFCLPIRRFRKYVEISMMSNDHHKDILTPIFRKTVAVVTVATVTTVTTVATVKLF</sequence>
<evidence type="ECO:0000256" key="1">
    <source>
        <dbReference type="SAM" id="Phobius"/>
    </source>
</evidence>
<keyword evidence="3" id="KW-1185">Reference proteome</keyword>
<accession>A0A1R1PUK7</accession>
<comment type="caution">
    <text evidence="2">The sequence shown here is derived from an EMBL/GenBank/DDBJ whole genome shotgun (WGS) entry which is preliminary data.</text>
</comment>
<keyword evidence="1" id="KW-0472">Membrane</keyword>